<dbReference type="NCBIfam" id="TIGR00254">
    <property type="entry name" value="GGDEF"/>
    <property type="match status" value="1"/>
</dbReference>
<dbReference type="Gene3D" id="3.30.70.270">
    <property type="match status" value="1"/>
</dbReference>
<dbReference type="PROSITE" id="PS50887">
    <property type="entry name" value="GGDEF"/>
    <property type="match status" value="1"/>
</dbReference>
<dbReference type="PROSITE" id="PS50113">
    <property type="entry name" value="PAC"/>
    <property type="match status" value="1"/>
</dbReference>
<comment type="caution">
    <text evidence="7">The sequence shown here is derived from an EMBL/GenBank/DDBJ whole genome shotgun (WGS) entry which is preliminary data.</text>
</comment>
<feature type="transmembrane region" description="Helical" evidence="1">
    <location>
        <begin position="174"/>
        <end position="194"/>
    </location>
</feature>
<feature type="domain" description="PAS" evidence="2">
    <location>
        <begin position="253"/>
        <end position="323"/>
    </location>
</feature>
<evidence type="ECO:0000313" key="7">
    <source>
        <dbReference type="EMBL" id="MBD7964827.1"/>
    </source>
</evidence>
<keyword evidence="8" id="KW-1185">Reference proteome</keyword>
<feature type="domain" description="GGDEF" evidence="5">
    <location>
        <begin position="412"/>
        <end position="544"/>
    </location>
</feature>
<dbReference type="CDD" id="cd01949">
    <property type="entry name" value="GGDEF"/>
    <property type="match status" value="1"/>
</dbReference>
<dbReference type="SMART" id="SM00086">
    <property type="entry name" value="PAC"/>
    <property type="match status" value="1"/>
</dbReference>
<dbReference type="Pfam" id="PF03707">
    <property type="entry name" value="MHYT"/>
    <property type="match status" value="2"/>
</dbReference>
<dbReference type="InterPro" id="IPR035965">
    <property type="entry name" value="PAS-like_dom_sf"/>
</dbReference>
<feature type="transmembrane region" description="Helical" evidence="1">
    <location>
        <begin position="220"/>
        <end position="242"/>
    </location>
</feature>
<dbReference type="Pfam" id="PF00990">
    <property type="entry name" value="GGDEF"/>
    <property type="match status" value="1"/>
</dbReference>
<dbReference type="Proteomes" id="UP000603641">
    <property type="component" value="Unassembled WGS sequence"/>
</dbReference>
<protein>
    <submittedName>
        <fullName evidence="7">EAL domain-containing protein</fullName>
    </submittedName>
</protein>
<feature type="transmembrane region" description="Helical" evidence="1">
    <location>
        <begin position="44"/>
        <end position="72"/>
    </location>
</feature>
<dbReference type="InterPro" id="IPR001633">
    <property type="entry name" value="EAL_dom"/>
</dbReference>
<evidence type="ECO:0000259" key="2">
    <source>
        <dbReference type="PROSITE" id="PS50112"/>
    </source>
</evidence>
<dbReference type="InterPro" id="IPR000700">
    <property type="entry name" value="PAS-assoc_C"/>
</dbReference>
<dbReference type="SUPFAM" id="SSF55073">
    <property type="entry name" value="Nucleotide cyclase"/>
    <property type="match status" value="1"/>
</dbReference>
<dbReference type="InterPro" id="IPR000014">
    <property type="entry name" value="PAS"/>
</dbReference>
<feature type="domain" description="EAL" evidence="4">
    <location>
        <begin position="553"/>
        <end position="806"/>
    </location>
</feature>
<gene>
    <name evidence="7" type="ORF">H9648_12255</name>
</gene>
<keyword evidence="1" id="KW-0812">Transmembrane</keyword>
<evidence type="ECO:0000259" key="3">
    <source>
        <dbReference type="PROSITE" id="PS50113"/>
    </source>
</evidence>
<dbReference type="PANTHER" id="PTHR44757:SF2">
    <property type="entry name" value="BIOFILM ARCHITECTURE MAINTENANCE PROTEIN MBAA"/>
    <property type="match status" value="1"/>
</dbReference>
<dbReference type="PANTHER" id="PTHR44757">
    <property type="entry name" value="DIGUANYLATE CYCLASE DGCP"/>
    <property type="match status" value="1"/>
</dbReference>
<dbReference type="SMART" id="SM00091">
    <property type="entry name" value="PAS"/>
    <property type="match status" value="1"/>
</dbReference>
<dbReference type="InterPro" id="IPR043128">
    <property type="entry name" value="Rev_trsase/Diguanyl_cyclase"/>
</dbReference>
<dbReference type="InterPro" id="IPR000160">
    <property type="entry name" value="GGDEF_dom"/>
</dbReference>
<dbReference type="Gene3D" id="3.30.450.20">
    <property type="entry name" value="PAS domain"/>
    <property type="match status" value="1"/>
</dbReference>
<dbReference type="SUPFAM" id="SSF141868">
    <property type="entry name" value="EAL domain-like"/>
    <property type="match status" value="1"/>
</dbReference>
<evidence type="ECO:0000259" key="6">
    <source>
        <dbReference type="PROSITE" id="PS50924"/>
    </source>
</evidence>
<dbReference type="InterPro" id="IPR001610">
    <property type="entry name" value="PAC"/>
</dbReference>
<dbReference type="PROSITE" id="PS50112">
    <property type="entry name" value="PAS"/>
    <property type="match status" value="1"/>
</dbReference>
<dbReference type="RefSeq" id="WP_191754112.1">
    <property type="nucleotide sequence ID" value="NZ_JACSQM010000005.1"/>
</dbReference>
<accession>A0ABR8SN01</accession>
<dbReference type="InterPro" id="IPR035919">
    <property type="entry name" value="EAL_sf"/>
</dbReference>
<dbReference type="InterPro" id="IPR052155">
    <property type="entry name" value="Biofilm_reg_signaling"/>
</dbReference>
<dbReference type="SMART" id="SM00267">
    <property type="entry name" value="GGDEF"/>
    <property type="match status" value="1"/>
</dbReference>
<name>A0ABR8SN01_9BACL</name>
<dbReference type="InterPro" id="IPR005330">
    <property type="entry name" value="MHYT_dom"/>
</dbReference>
<sequence>MDAVSSTYHIPLVSLSIIIAVIASYAALDLGIQVQKTKSYARYIWMISGAFAMGMGIWAMHFVAMLAFHLSINVTYDVTLVIVSIIPAILSSGIALYIISRPVMGKKQVLLGALFMATGIVSMHYTGMEAMKMNAEIQYNPLLWTLSAIIAFVASVVAIYLLSFVSQNYKTSKIWLVKLGSAVLMGIAISGMHYTGMSAASYKSHQHHADLASTPFNSTLLAYAIGIVILILLGMVFISTFIDRRFEYQSILSERKFRSVIESANDSIILSDRTGSIISWNKGAELIFGFTEKEALGKNLQIIIPDKFKVVHQQGMERYLLSGEPRVIGNTVELEGLRKNGSEFPIELSLAAWQEDGTVYFSSIIRDITERKRNEKKINQMVYRDPLTGLPNRLLLNDRLSQALELADETKQTIGIMFIDLDRFKYINDTLGHAVGDQLLIEIAKRIQACVGKNDTVCRQGGDEFIVLIPNTAADEVSKIAQKIVDLFSSSVMVNEQELFVTPSIGIAMYPGDGRDIETLIKNADTAMYRVKEQGKNNFQFYTPEMNEAVTKKMKLEIGLRKALERNEFKIVYQPQIDVETGGIIGVEALLRWHHPEWGTISPAEFIPIAEETGLILQIGEWVLHGACLQNKAWQNAGYAPLRMAVNISSRQFQQSDLVERVSRILNDTELAPQYLELELTESIIQDSKYAVAKMQLLKEMGIHLSIDDFGTGYSSLSYLKTFPIHTLKIDQSFTRNIYADPKDASLVETIIAMAHNLDLKVIAEGVETKEQLQFLQQKQCNEAQGYYFSRPISPEELAVILQERSVSEVC</sequence>
<dbReference type="SUPFAM" id="SSF55785">
    <property type="entry name" value="PYP-like sensor domain (PAS domain)"/>
    <property type="match status" value="1"/>
</dbReference>
<feature type="transmembrane region" description="Helical" evidence="1">
    <location>
        <begin position="12"/>
        <end position="32"/>
    </location>
</feature>
<feature type="domain" description="MHYT" evidence="6">
    <location>
        <begin position="8"/>
        <end position="203"/>
    </location>
</feature>
<feature type="transmembrane region" description="Helical" evidence="1">
    <location>
        <begin position="109"/>
        <end position="127"/>
    </location>
</feature>
<dbReference type="NCBIfam" id="TIGR00229">
    <property type="entry name" value="sensory_box"/>
    <property type="match status" value="1"/>
</dbReference>
<evidence type="ECO:0000313" key="8">
    <source>
        <dbReference type="Proteomes" id="UP000603641"/>
    </source>
</evidence>
<feature type="transmembrane region" description="Helical" evidence="1">
    <location>
        <begin position="142"/>
        <end position="162"/>
    </location>
</feature>
<dbReference type="PROSITE" id="PS50883">
    <property type="entry name" value="EAL"/>
    <property type="match status" value="1"/>
</dbReference>
<evidence type="ECO:0000259" key="5">
    <source>
        <dbReference type="PROSITE" id="PS50887"/>
    </source>
</evidence>
<evidence type="ECO:0000256" key="1">
    <source>
        <dbReference type="PROSITE-ProRule" id="PRU00244"/>
    </source>
</evidence>
<dbReference type="Gene3D" id="3.20.20.450">
    <property type="entry name" value="EAL domain"/>
    <property type="match status" value="1"/>
</dbReference>
<feature type="domain" description="PAC" evidence="3">
    <location>
        <begin position="330"/>
        <end position="380"/>
    </location>
</feature>
<dbReference type="EMBL" id="JACSQM010000005">
    <property type="protein sequence ID" value="MBD7964827.1"/>
    <property type="molecule type" value="Genomic_DNA"/>
</dbReference>
<proteinExistence type="predicted"/>
<reference evidence="7 8" key="1">
    <citation type="submission" date="2020-08" db="EMBL/GenBank/DDBJ databases">
        <title>A Genomic Blueprint of the Chicken Gut Microbiome.</title>
        <authorList>
            <person name="Gilroy R."/>
            <person name="Ravi A."/>
            <person name="Getino M."/>
            <person name="Pursley I."/>
            <person name="Horton D.L."/>
            <person name="Alikhan N.-F."/>
            <person name="Baker D."/>
            <person name="Gharbi K."/>
            <person name="Hall N."/>
            <person name="Watson M."/>
            <person name="Adriaenssens E.M."/>
            <person name="Foster-Nyarko E."/>
            <person name="Jarju S."/>
            <person name="Secka A."/>
            <person name="Antonio M."/>
            <person name="Oren A."/>
            <person name="Chaudhuri R."/>
            <person name="La Ragione R.M."/>
            <person name="Hildebrand F."/>
            <person name="Pallen M.J."/>
        </authorList>
    </citation>
    <scope>NUCLEOTIDE SEQUENCE [LARGE SCALE GENOMIC DNA]</scope>
    <source>
        <strain evidence="7 8">Sa2CUA10</strain>
    </source>
</reference>
<dbReference type="InterPro" id="IPR029787">
    <property type="entry name" value="Nucleotide_cyclase"/>
</dbReference>
<dbReference type="CDD" id="cd01948">
    <property type="entry name" value="EAL"/>
    <property type="match status" value="1"/>
</dbReference>
<feature type="transmembrane region" description="Helical" evidence="1">
    <location>
        <begin position="78"/>
        <end position="97"/>
    </location>
</feature>
<dbReference type="SMART" id="SM00052">
    <property type="entry name" value="EAL"/>
    <property type="match status" value="1"/>
</dbReference>
<keyword evidence="1" id="KW-1133">Transmembrane helix</keyword>
<organism evidence="7 8">
    <name type="scientific">Fictibacillus norfolkensis</name>
    <dbReference type="NCBI Taxonomy" id="2762233"/>
    <lineage>
        <taxon>Bacteria</taxon>
        <taxon>Bacillati</taxon>
        <taxon>Bacillota</taxon>
        <taxon>Bacilli</taxon>
        <taxon>Bacillales</taxon>
        <taxon>Fictibacillaceae</taxon>
        <taxon>Fictibacillus</taxon>
    </lineage>
</organism>
<dbReference type="Pfam" id="PF00563">
    <property type="entry name" value="EAL"/>
    <property type="match status" value="1"/>
</dbReference>
<dbReference type="Pfam" id="PF13426">
    <property type="entry name" value="PAS_9"/>
    <property type="match status" value="1"/>
</dbReference>
<dbReference type="PROSITE" id="PS50924">
    <property type="entry name" value="MHYT"/>
    <property type="match status" value="1"/>
</dbReference>
<keyword evidence="1" id="KW-0472">Membrane</keyword>
<dbReference type="CDD" id="cd00130">
    <property type="entry name" value="PAS"/>
    <property type="match status" value="1"/>
</dbReference>
<evidence type="ECO:0000259" key="4">
    <source>
        <dbReference type="PROSITE" id="PS50883"/>
    </source>
</evidence>